<dbReference type="InterPro" id="IPR037066">
    <property type="entry name" value="Plug_dom_sf"/>
</dbReference>
<keyword evidence="7 18" id="KW-0732">Signal</keyword>
<dbReference type="SUPFAM" id="SSF56935">
    <property type="entry name" value="Porins"/>
    <property type="match status" value="1"/>
</dbReference>
<dbReference type="Proteomes" id="UP000310016">
    <property type="component" value="Unassembled WGS sequence"/>
</dbReference>
<proteinExistence type="inferred from homology"/>
<keyword evidence="11 14" id="KW-0472">Membrane</keyword>
<keyword evidence="6 14" id="KW-0812">Transmembrane</keyword>
<dbReference type="PROSITE" id="PS52016">
    <property type="entry name" value="TONB_DEPENDENT_REC_3"/>
    <property type="match status" value="1"/>
</dbReference>
<evidence type="ECO:0000256" key="8">
    <source>
        <dbReference type="ARBA" id="ARBA00023004"/>
    </source>
</evidence>
<evidence type="ECO:0000256" key="14">
    <source>
        <dbReference type="PROSITE-ProRule" id="PRU01360"/>
    </source>
</evidence>
<dbReference type="InterPro" id="IPR000531">
    <property type="entry name" value="Beta-barrel_TonB"/>
</dbReference>
<comment type="similarity">
    <text evidence="2 14 16">Belongs to the TonB-dependent receptor family.</text>
</comment>
<comment type="subcellular location">
    <subcellularLocation>
        <location evidence="1 14">Cell outer membrane</location>
        <topology evidence="1 14">Multi-pass membrane protein</topology>
    </subcellularLocation>
</comment>
<keyword evidence="12 21" id="KW-0675">Receptor</keyword>
<keyword evidence="8" id="KW-0408">Iron</keyword>
<evidence type="ECO:0000256" key="12">
    <source>
        <dbReference type="ARBA" id="ARBA00023170"/>
    </source>
</evidence>
<organism evidence="21 22">
    <name type="scientific">Chitiniphilus eburneus</name>
    <dbReference type="NCBI Taxonomy" id="2571148"/>
    <lineage>
        <taxon>Bacteria</taxon>
        <taxon>Pseudomonadati</taxon>
        <taxon>Pseudomonadota</taxon>
        <taxon>Betaproteobacteria</taxon>
        <taxon>Neisseriales</taxon>
        <taxon>Chitinibacteraceae</taxon>
        <taxon>Chitiniphilus</taxon>
    </lineage>
</organism>
<dbReference type="PROSITE" id="PS01156">
    <property type="entry name" value="TONB_DEPENDENT_REC_2"/>
    <property type="match status" value="1"/>
</dbReference>
<keyword evidence="22" id="KW-1185">Reference proteome</keyword>
<feature type="short sequence motif" description="TonB C-terminal box" evidence="15">
    <location>
        <begin position="710"/>
        <end position="727"/>
    </location>
</feature>
<dbReference type="PANTHER" id="PTHR32552:SF74">
    <property type="entry name" value="HYDROXAMATE SIDEROPHORE RECEPTOR FHUE"/>
    <property type="match status" value="1"/>
</dbReference>
<dbReference type="GO" id="GO:0015344">
    <property type="term" value="F:siderophore uptake transmembrane transporter activity"/>
    <property type="evidence" value="ECO:0007669"/>
    <property type="project" value="TreeGrafter"/>
</dbReference>
<evidence type="ECO:0000256" key="1">
    <source>
        <dbReference type="ARBA" id="ARBA00004571"/>
    </source>
</evidence>
<feature type="compositionally biased region" description="Low complexity" evidence="17">
    <location>
        <begin position="52"/>
        <end position="64"/>
    </location>
</feature>
<feature type="chain" id="PRO_5020896170" evidence="18">
    <location>
        <begin position="31"/>
        <end position="727"/>
    </location>
</feature>
<keyword evidence="5" id="KW-0410">Iron transport</keyword>
<dbReference type="Gene3D" id="2.170.130.10">
    <property type="entry name" value="TonB-dependent receptor, plug domain"/>
    <property type="match status" value="1"/>
</dbReference>
<evidence type="ECO:0000256" key="3">
    <source>
        <dbReference type="ARBA" id="ARBA00022448"/>
    </source>
</evidence>
<feature type="domain" description="TonB-dependent receptor-like beta-barrel" evidence="19">
    <location>
        <begin position="280"/>
        <end position="696"/>
    </location>
</feature>
<evidence type="ECO:0000259" key="20">
    <source>
        <dbReference type="Pfam" id="PF07715"/>
    </source>
</evidence>
<dbReference type="PANTHER" id="PTHR32552">
    <property type="entry name" value="FERRICHROME IRON RECEPTOR-RELATED"/>
    <property type="match status" value="1"/>
</dbReference>
<dbReference type="GO" id="GO:0038023">
    <property type="term" value="F:signaling receptor activity"/>
    <property type="evidence" value="ECO:0007669"/>
    <property type="project" value="InterPro"/>
</dbReference>
<evidence type="ECO:0000259" key="19">
    <source>
        <dbReference type="Pfam" id="PF00593"/>
    </source>
</evidence>
<accession>A0A4U0PCS0</accession>
<sequence>MQPKTSKKNKSRIKTLTLMVGLALPALSQAADAEKEVVLPTVTVTAAGEALGESTEGTGSYTTGKTRTSTPLSMSIRETPQAVTVVTRQRIEDQNFKTITDVLNSVTGVSVNQYETHRAQFTARGFDINALMIDGVPTTWDQPWSSGEIMSSLAMYDRVEVVRGATGLMTGAGDPSAAVNLVHKRASSKELAGSVTAEVGSWSERRAMFDVATPLNEARTVRARVVGEYTASDSWIDHLEEEGKTIFATFEVDLAPGTLLAAGYSRQENDPRGSMWGGLPVFYADGSRTHWDRSKSTSADWVRWESTYENYYANLQHQFDNGWTVKASYSHGDREADSYLLYLSGAPDRVTGLGMYAFPGSYNVRTRQNDFGLQADGPFDLLGRSHEAAIGYVNSRQQFNADSRASTGGPAGDFNHWDGSYPEPAWGPLAYYGDGTLRQEALYGALRLNVADPLKIILGLRVTNYERSGNDVYSSPYQMEFDHELTPYAGIVYDLNDNFSVYASYTDIFQPQQVRDISGKYLAPIVGKSTEAGVKSAFFDGRLNASLSAFRIKQDNLGQATGVDIPGTVPPEKAYEPSSGATSKGFELEVAGEVTRGWNVSAGYSQFKLTDAGGNDINTIYPRKLIRLFTTYRLPVLEGALTVGGGVDWQSETYTYADTPQGVSEKIEQNDYALVNLMARYEITRQLSAQLNINNLFDEEIYGMFDAYSQITYGAPRNASLTVNYKF</sequence>
<evidence type="ECO:0000256" key="2">
    <source>
        <dbReference type="ARBA" id="ARBA00009810"/>
    </source>
</evidence>
<keyword evidence="9" id="KW-0406">Ion transport</keyword>
<feature type="signal peptide" evidence="18">
    <location>
        <begin position="1"/>
        <end position="30"/>
    </location>
</feature>
<dbReference type="Pfam" id="PF07715">
    <property type="entry name" value="Plug"/>
    <property type="match status" value="1"/>
</dbReference>
<dbReference type="InterPro" id="IPR010917">
    <property type="entry name" value="TonB_rcpt_CS"/>
</dbReference>
<dbReference type="NCBIfam" id="NF007447">
    <property type="entry name" value="PRK10003.1"/>
    <property type="match status" value="1"/>
</dbReference>
<keyword evidence="13 14" id="KW-0998">Cell outer membrane</keyword>
<dbReference type="Gene3D" id="2.40.170.20">
    <property type="entry name" value="TonB-dependent receptor, beta-barrel domain"/>
    <property type="match status" value="1"/>
</dbReference>
<evidence type="ECO:0000256" key="6">
    <source>
        <dbReference type="ARBA" id="ARBA00022692"/>
    </source>
</evidence>
<keyword evidence="10 16" id="KW-0798">TonB box</keyword>
<evidence type="ECO:0000256" key="5">
    <source>
        <dbReference type="ARBA" id="ARBA00022496"/>
    </source>
</evidence>
<dbReference type="InterPro" id="IPR036942">
    <property type="entry name" value="Beta-barrel_TonB_sf"/>
</dbReference>
<feature type="region of interest" description="Disordered" evidence="17">
    <location>
        <begin position="562"/>
        <end position="581"/>
    </location>
</feature>
<dbReference type="GO" id="GO:0015891">
    <property type="term" value="P:siderophore transport"/>
    <property type="evidence" value="ECO:0007669"/>
    <property type="project" value="InterPro"/>
</dbReference>
<dbReference type="InterPro" id="IPR012910">
    <property type="entry name" value="Plug_dom"/>
</dbReference>
<evidence type="ECO:0000256" key="18">
    <source>
        <dbReference type="SAM" id="SignalP"/>
    </source>
</evidence>
<dbReference type="Pfam" id="PF00593">
    <property type="entry name" value="TonB_dep_Rec_b-barrel"/>
    <property type="match status" value="1"/>
</dbReference>
<dbReference type="CDD" id="cd01347">
    <property type="entry name" value="ligand_gated_channel"/>
    <property type="match status" value="1"/>
</dbReference>
<dbReference type="AlphaFoldDB" id="A0A4U0PCS0"/>
<evidence type="ECO:0000256" key="15">
    <source>
        <dbReference type="PROSITE-ProRule" id="PRU10144"/>
    </source>
</evidence>
<keyword evidence="3 14" id="KW-0813">Transport</keyword>
<evidence type="ECO:0000313" key="21">
    <source>
        <dbReference type="EMBL" id="TJZ65379.1"/>
    </source>
</evidence>
<evidence type="ECO:0000256" key="7">
    <source>
        <dbReference type="ARBA" id="ARBA00022729"/>
    </source>
</evidence>
<name>A0A4U0PCS0_9NEIS</name>
<protein>
    <submittedName>
        <fullName evidence="21">Ferric-rhodotorulic acid/ferric-coprogen receptor FhuE</fullName>
    </submittedName>
</protein>
<dbReference type="InterPro" id="IPR039426">
    <property type="entry name" value="TonB-dep_rcpt-like"/>
</dbReference>
<evidence type="ECO:0000256" key="4">
    <source>
        <dbReference type="ARBA" id="ARBA00022452"/>
    </source>
</evidence>
<reference evidence="21 22" key="1">
    <citation type="submission" date="2019-04" db="EMBL/GenBank/DDBJ databases">
        <title>Chitiniphilus eburnea sp. nov., a novel chitinolytic bacterium isolated from aquaculture sludge.</title>
        <authorList>
            <person name="Sheng M."/>
        </authorList>
    </citation>
    <scope>NUCLEOTIDE SEQUENCE [LARGE SCALE GENOMIC DNA]</scope>
    <source>
        <strain evidence="21 22">HX-2-15</strain>
    </source>
</reference>
<feature type="region of interest" description="Disordered" evidence="17">
    <location>
        <begin position="50"/>
        <end position="72"/>
    </location>
</feature>
<dbReference type="EMBL" id="SUMF01000038">
    <property type="protein sequence ID" value="TJZ65379.1"/>
    <property type="molecule type" value="Genomic_DNA"/>
</dbReference>
<evidence type="ECO:0000256" key="17">
    <source>
        <dbReference type="SAM" id="MobiDB-lite"/>
    </source>
</evidence>
<dbReference type="InterPro" id="IPR010105">
    <property type="entry name" value="TonB_sidphr_rcpt"/>
</dbReference>
<dbReference type="FunFam" id="2.170.130.10:FF:000010">
    <property type="entry name" value="Ferripyoverdine receptor"/>
    <property type="match status" value="1"/>
</dbReference>
<comment type="caution">
    <text evidence="21">The sequence shown here is derived from an EMBL/GenBank/DDBJ whole genome shotgun (WGS) entry which is preliminary data.</text>
</comment>
<evidence type="ECO:0000313" key="22">
    <source>
        <dbReference type="Proteomes" id="UP000310016"/>
    </source>
</evidence>
<gene>
    <name evidence="21" type="primary">fhuE</name>
    <name evidence="21" type="ORF">FAZ21_18320</name>
</gene>
<dbReference type="GO" id="GO:0009279">
    <property type="term" value="C:cell outer membrane"/>
    <property type="evidence" value="ECO:0007669"/>
    <property type="project" value="UniProtKB-SubCell"/>
</dbReference>
<evidence type="ECO:0000256" key="13">
    <source>
        <dbReference type="ARBA" id="ARBA00023237"/>
    </source>
</evidence>
<dbReference type="RefSeq" id="WP_136774881.1">
    <property type="nucleotide sequence ID" value="NZ_CP156074.1"/>
</dbReference>
<evidence type="ECO:0000256" key="9">
    <source>
        <dbReference type="ARBA" id="ARBA00023065"/>
    </source>
</evidence>
<evidence type="ECO:0000256" key="16">
    <source>
        <dbReference type="RuleBase" id="RU003357"/>
    </source>
</evidence>
<feature type="domain" description="TonB-dependent receptor plug" evidence="20">
    <location>
        <begin position="76"/>
        <end position="176"/>
    </location>
</feature>
<dbReference type="NCBIfam" id="TIGR01783">
    <property type="entry name" value="TonB-siderophor"/>
    <property type="match status" value="1"/>
</dbReference>
<keyword evidence="4 14" id="KW-1134">Transmembrane beta strand</keyword>
<dbReference type="OrthoDB" id="174652at2"/>
<evidence type="ECO:0000256" key="10">
    <source>
        <dbReference type="ARBA" id="ARBA00023077"/>
    </source>
</evidence>
<evidence type="ECO:0000256" key="11">
    <source>
        <dbReference type="ARBA" id="ARBA00023136"/>
    </source>
</evidence>